<evidence type="ECO:0000313" key="2">
    <source>
        <dbReference type="EMBL" id="CAB4764561.1"/>
    </source>
</evidence>
<dbReference type="InterPro" id="IPR038726">
    <property type="entry name" value="PDDEXK_AddAB-type"/>
</dbReference>
<dbReference type="InterPro" id="IPR011604">
    <property type="entry name" value="PDDEXK-like_dom_sf"/>
</dbReference>
<feature type="domain" description="PD-(D/E)XK endonuclease-like" evidence="1">
    <location>
        <begin position="88"/>
        <end position="322"/>
    </location>
</feature>
<reference evidence="2" key="1">
    <citation type="submission" date="2020-05" db="EMBL/GenBank/DDBJ databases">
        <authorList>
            <person name="Chiriac C."/>
            <person name="Salcher M."/>
            <person name="Ghai R."/>
            <person name="Kavagutti S V."/>
        </authorList>
    </citation>
    <scope>NUCLEOTIDE SEQUENCE</scope>
</reference>
<dbReference type="EMBL" id="CAEZZL010000072">
    <property type="protein sequence ID" value="CAB4764561.1"/>
    <property type="molecule type" value="Genomic_DNA"/>
</dbReference>
<accession>A0A6J6UXD8</accession>
<dbReference type="Gene3D" id="3.90.320.10">
    <property type="match status" value="1"/>
</dbReference>
<protein>
    <submittedName>
        <fullName evidence="2">Unannotated protein</fullName>
    </submittedName>
</protein>
<name>A0A6J6UXD8_9ZZZZ</name>
<gene>
    <name evidence="2" type="ORF">UFOPK2870_00918</name>
    <name evidence="3" type="ORF">UFOPK4293_00681</name>
</gene>
<dbReference type="Pfam" id="PF12705">
    <property type="entry name" value="PDDEXK_1"/>
    <property type="match status" value="1"/>
</dbReference>
<evidence type="ECO:0000313" key="3">
    <source>
        <dbReference type="EMBL" id="CAB5048559.1"/>
    </source>
</evidence>
<organism evidence="2">
    <name type="scientific">freshwater metagenome</name>
    <dbReference type="NCBI Taxonomy" id="449393"/>
    <lineage>
        <taxon>unclassified sequences</taxon>
        <taxon>metagenomes</taxon>
        <taxon>ecological metagenomes</taxon>
    </lineage>
</organism>
<evidence type="ECO:0000259" key="1">
    <source>
        <dbReference type="Pfam" id="PF12705"/>
    </source>
</evidence>
<dbReference type="EMBL" id="CAFBQH010000033">
    <property type="protein sequence ID" value="CAB5048559.1"/>
    <property type="molecule type" value="Genomic_DNA"/>
</dbReference>
<proteinExistence type="predicted"/>
<sequence>MDSWTHIAKRVWHTLPFCDTPATYRYFVVDTELNPLQQAVISALGVPTDWEPLSIDIVESIEEQLVEALAPIKDLFTPENPLRVNKHHIATVHGCEKYHVLNRQAQFAWNINTVRGTIAHKGIELLLNWRGPIIPSEIVDAAITSVAENPRESASDFIISLPAHELAELRGAVVGAVSNFLECFPPVKPQWRPMVEYSASYSLFGGAVLFTSRMDLVLGGPGRKVIIDLKTGRLTPTHRDDLRFYALIETLRSRQAPRRLASYSLDSARLDDEDVTEGLLQSAVRRTAQGTLLIADLVLKTREPEVRPGFQCRWCPANESCEVGMQFLRQLAGEDEESD</sequence>
<dbReference type="AlphaFoldDB" id="A0A6J6UXD8"/>